<dbReference type="AlphaFoldDB" id="A0A1W6N6B8"/>
<dbReference type="KEGG" id="naf:GQ61_08620"/>
<dbReference type="GO" id="GO:0006412">
    <property type="term" value="P:translation"/>
    <property type="evidence" value="ECO:0007669"/>
    <property type="project" value="UniProtKB-UniRule"/>
</dbReference>
<dbReference type="GO" id="GO:0003735">
    <property type="term" value="F:structural constituent of ribosome"/>
    <property type="evidence" value="ECO:0007669"/>
    <property type="project" value="InterPro"/>
</dbReference>
<comment type="subunit">
    <text evidence="7">Part of the 50S ribosomal subunit; part of the 5S rRNA/L5/L18/L25 subcomplex. Contacts the 5S and 23S rRNAs.</text>
</comment>
<dbReference type="InterPro" id="IPR004389">
    <property type="entry name" value="Ribosomal_uL18_bac-type"/>
</dbReference>
<dbReference type="STRING" id="1414854.GQ61_08620"/>
<dbReference type="EMBL" id="CP008743">
    <property type="protein sequence ID" value="ARN85338.1"/>
    <property type="molecule type" value="Genomic_DNA"/>
</dbReference>
<dbReference type="RefSeq" id="WP_085784894.1">
    <property type="nucleotide sequence ID" value="NZ_CP008743.1"/>
</dbReference>
<evidence type="ECO:0000256" key="5">
    <source>
        <dbReference type="ARBA" id="ARBA00023274"/>
    </source>
</evidence>
<evidence type="ECO:0000256" key="3">
    <source>
        <dbReference type="ARBA" id="ARBA00022884"/>
    </source>
</evidence>
<reference evidence="8 9" key="1">
    <citation type="submission" date="2014-06" db="EMBL/GenBank/DDBJ databases">
        <title>The genome of the endonuclear symbiont Nucleicultrix amoebiphila.</title>
        <authorList>
            <person name="Schulz F."/>
            <person name="Horn M."/>
        </authorList>
    </citation>
    <scope>NUCLEOTIDE SEQUENCE [LARGE SCALE GENOMIC DNA]</scope>
    <source>
        <strain evidence="8 9">FS5</strain>
    </source>
</reference>
<comment type="similarity">
    <text evidence="1 7">Belongs to the universal ribosomal protein uL18 family.</text>
</comment>
<organism evidence="8 9">
    <name type="scientific">Candidatus Nucleicultrix amoebiphila FS5</name>
    <dbReference type="NCBI Taxonomy" id="1414854"/>
    <lineage>
        <taxon>Bacteria</taxon>
        <taxon>Pseudomonadati</taxon>
        <taxon>Pseudomonadota</taxon>
        <taxon>Alphaproteobacteria</taxon>
        <taxon>Holosporales</taxon>
        <taxon>Candidatus Nucleicultricaceae</taxon>
        <taxon>Candidatus Nucleicultrix</taxon>
    </lineage>
</organism>
<dbReference type="HAMAP" id="MF_01337_B">
    <property type="entry name" value="Ribosomal_uL18_B"/>
    <property type="match status" value="1"/>
</dbReference>
<dbReference type="PANTHER" id="PTHR12899:SF3">
    <property type="entry name" value="LARGE RIBOSOMAL SUBUNIT PROTEIN UL18M"/>
    <property type="match status" value="1"/>
</dbReference>
<dbReference type="CDD" id="cd00432">
    <property type="entry name" value="Ribosomal_L18_L5e"/>
    <property type="match status" value="1"/>
</dbReference>
<dbReference type="InterPro" id="IPR005484">
    <property type="entry name" value="Ribosomal_uL18_bac/plant/anim"/>
</dbReference>
<keyword evidence="2 7" id="KW-0699">rRNA-binding</keyword>
<evidence type="ECO:0000256" key="7">
    <source>
        <dbReference type="HAMAP-Rule" id="MF_01337"/>
    </source>
</evidence>
<name>A0A1W6N6B8_9PROT</name>
<dbReference type="NCBIfam" id="TIGR00060">
    <property type="entry name" value="L18_bact"/>
    <property type="match status" value="1"/>
</dbReference>
<dbReference type="FunFam" id="3.30.420.100:FF:000001">
    <property type="entry name" value="50S ribosomal protein L18"/>
    <property type="match status" value="1"/>
</dbReference>
<dbReference type="Proteomes" id="UP000237351">
    <property type="component" value="Chromosome"/>
</dbReference>
<dbReference type="SUPFAM" id="SSF53137">
    <property type="entry name" value="Translational machinery components"/>
    <property type="match status" value="1"/>
</dbReference>
<accession>A0A1W6N6B8</accession>
<evidence type="ECO:0000313" key="9">
    <source>
        <dbReference type="Proteomes" id="UP000237351"/>
    </source>
</evidence>
<comment type="function">
    <text evidence="7">This is one of the proteins that bind and probably mediate the attachment of the 5S RNA into the large ribosomal subunit, where it forms part of the central protuberance.</text>
</comment>
<evidence type="ECO:0000313" key="8">
    <source>
        <dbReference type="EMBL" id="ARN85338.1"/>
    </source>
</evidence>
<dbReference type="InterPro" id="IPR057268">
    <property type="entry name" value="Ribosomal_L18"/>
</dbReference>
<evidence type="ECO:0000256" key="6">
    <source>
        <dbReference type="ARBA" id="ARBA00035197"/>
    </source>
</evidence>
<dbReference type="GO" id="GO:0022625">
    <property type="term" value="C:cytosolic large ribosomal subunit"/>
    <property type="evidence" value="ECO:0007669"/>
    <property type="project" value="TreeGrafter"/>
</dbReference>
<sequence>MLNARDKFLRRKTRNRVKLAASNEAAMPRLSVFRSRNNIYAQIIDDAKRQTIVAASTLDKSLRGKLKSSGNKDAAETVGKLIAEKAIASGIKSVVFDRGGYLYHGRVKALAEAARSSGLKF</sequence>
<keyword evidence="5 7" id="KW-0687">Ribonucleoprotein</keyword>
<dbReference type="OrthoDB" id="9810939at2"/>
<evidence type="ECO:0000256" key="1">
    <source>
        <dbReference type="ARBA" id="ARBA00007116"/>
    </source>
</evidence>
<keyword evidence="4 7" id="KW-0689">Ribosomal protein</keyword>
<dbReference type="Gene3D" id="3.30.420.100">
    <property type="match status" value="1"/>
</dbReference>
<protein>
    <recommendedName>
        <fullName evidence="6 7">Large ribosomal subunit protein uL18</fullName>
    </recommendedName>
</protein>
<dbReference type="PANTHER" id="PTHR12899">
    <property type="entry name" value="39S RIBOSOMAL PROTEIN L18, MITOCHONDRIAL"/>
    <property type="match status" value="1"/>
</dbReference>
<keyword evidence="9" id="KW-1185">Reference proteome</keyword>
<keyword evidence="3 7" id="KW-0694">RNA-binding</keyword>
<dbReference type="Pfam" id="PF00861">
    <property type="entry name" value="Ribosomal_L18p"/>
    <property type="match status" value="1"/>
</dbReference>
<gene>
    <name evidence="7" type="primary">rplR</name>
    <name evidence="8" type="ORF">GQ61_08620</name>
</gene>
<proteinExistence type="inferred from homology"/>
<dbReference type="GO" id="GO:0008097">
    <property type="term" value="F:5S rRNA binding"/>
    <property type="evidence" value="ECO:0007669"/>
    <property type="project" value="TreeGrafter"/>
</dbReference>
<evidence type="ECO:0000256" key="4">
    <source>
        <dbReference type="ARBA" id="ARBA00022980"/>
    </source>
</evidence>
<evidence type="ECO:0000256" key="2">
    <source>
        <dbReference type="ARBA" id="ARBA00022730"/>
    </source>
</evidence>